<dbReference type="InterPro" id="IPR046562">
    <property type="entry name" value="DUF6717"/>
</dbReference>
<reference evidence="1" key="1">
    <citation type="submission" date="2022-09" db="EMBL/GenBank/DDBJ databases">
        <authorList>
            <person name="Yuan C."/>
            <person name="Ke Z."/>
        </authorList>
    </citation>
    <scope>NUCLEOTIDE SEQUENCE</scope>
    <source>
        <strain evidence="1">LB-8</strain>
    </source>
</reference>
<dbReference type="Proteomes" id="UP001155483">
    <property type="component" value="Unassembled WGS sequence"/>
</dbReference>
<protein>
    <submittedName>
        <fullName evidence="1">Uncharacterized protein</fullName>
    </submittedName>
</protein>
<reference evidence="1" key="2">
    <citation type="submission" date="2023-04" db="EMBL/GenBank/DDBJ databases">
        <title>Paracnuella aquatica gen. nov., sp. nov., a member of the family Chitinophagaceae isolated from a hot spring.</title>
        <authorList>
            <person name="Wang C."/>
        </authorList>
    </citation>
    <scope>NUCLEOTIDE SEQUENCE</scope>
    <source>
        <strain evidence="1">LB-8</strain>
    </source>
</reference>
<dbReference type="Pfam" id="PF20475">
    <property type="entry name" value="DUF6717"/>
    <property type="match status" value="1"/>
</dbReference>
<keyword evidence="2" id="KW-1185">Reference proteome</keyword>
<sequence length="117" mass="13375">MYLFTYYKMGNRWFLDLPEYIDRGGDSDDLERIGAFHDFLEMISEGETTLMLQLSTLPFEGADVLELTGSAGPGTGGYYQLRSFEGSVIDLELWFNIFASIDQQGLAPRLYLKRVRL</sequence>
<dbReference type="AlphaFoldDB" id="A0A9X2Y292"/>
<gene>
    <name evidence="1" type="ORF">OCK74_24575</name>
</gene>
<accession>A0A9X2Y292</accession>
<evidence type="ECO:0000313" key="1">
    <source>
        <dbReference type="EMBL" id="MCU7552318.1"/>
    </source>
</evidence>
<dbReference type="EMBL" id="JAOTIF010000032">
    <property type="protein sequence ID" value="MCU7552318.1"/>
    <property type="molecule type" value="Genomic_DNA"/>
</dbReference>
<organism evidence="1 2">
    <name type="scientific">Paraflavisolibacter caeni</name>
    <dbReference type="NCBI Taxonomy" id="2982496"/>
    <lineage>
        <taxon>Bacteria</taxon>
        <taxon>Pseudomonadati</taxon>
        <taxon>Bacteroidota</taxon>
        <taxon>Chitinophagia</taxon>
        <taxon>Chitinophagales</taxon>
        <taxon>Chitinophagaceae</taxon>
        <taxon>Paraflavisolibacter</taxon>
    </lineage>
</organism>
<comment type="caution">
    <text evidence="1">The sequence shown here is derived from an EMBL/GenBank/DDBJ whole genome shotgun (WGS) entry which is preliminary data.</text>
</comment>
<dbReference type="RefSeq" id="WP_279299754.1">
    <property type="nucleotide sequence ID" value="NZ_JAOTIF010000032.1"/>
</dbReference>
<name>A0A9X2Y292_9BACT</name>
<evidence type="ECO:0000313" key="2">
    <source>
        <dbReference type="Proteomes" id="UP001155483"/>
    </source>
</evidence>
<proteinExistence type="predicted"/>